<dbReference type="KEGG" id="glz:GLAREA_06280"/>
<dbReference type="Proteomes" id="UP000016922">
    <property type="component" value="Unassembled WGS sequence"/>
</dbReference>
<sequence>MSAISVWDVAQSDKREVIVEPELDPVSYKGWHENIPEFQTSILVLFPRVAAQEYSRTSVSRSASIPGRWVEPEPELHILETLIHGGKGLAKWSEVVLEGEEEEEDRKAKEENKRIEERKRMLQEDLKKLENPIVGTRRLSQKESNVGAASKPSVV</sequence>
<keyword evidence="1" id="KW-0175">Coiled coil</keyword>
<dbReference type="RefSeq" id="XP_008079885.1">
    <property type="nucleotide sequence ID" value="XM_008081694.1"/>
</dbReference>
<evidence type="ECO:0000256" key="1">
    <source>
        <dbReference type="SAM" id="Coils"/>
    </source>
</evidence>
<evidence type="ECO:0000313" key="4">
    <source>
        <dbReference type="Proteomes" id="UP000016922"/>
    </source>
</evidence>
<dbReference type="AlphaFoldDB" id="S3E4D0"/>
<evidence type="ECO:0000256" key="2">
    <source>
        <dbReference type="SAM" id="MobiDB-lite"/>
    </source>
</evidence>
<feature type="region of interest" description="Disordered" evidence="2">
    <location>
        <begin position="133"/>
        <end position="155"/>
    </location>
</feature>
<reference evidence="3 4" key="1">
    <citation type="journal article" date="2013" name="BMC Genomics">
        <title>Genomics-driven discovery of the pneumocandin biosynthetic gene cluster in the fungus Glarea lozoyensis.</title>
        <authorList>
            <person name="Chen L."/>
            <person name="Yue Q."/>
            <person name="Zhang X."/>
            <person name="Xiang M."/>
            <person name="Wang C."/>
            <person name="Li S."/>
            <person name="Che Y."/>
            <person name="Ortiz-Lopez F.J."/>
            <person name="Bills G.F."/>
            <person name="Liu X."/>
            <person name="An Z."/>
        </authorList>
    </citation>
    <scope>NUCLEOTIDE SEQUENCE [LARGE SCALE GENOMIC DNA]</scope>
    <source>
        <strain evidence="4">ATCC 20868 / MF5171</strain>
    </source>
</reference>
<evidence type="ECO:0000313" key="3">
    <source>
        <dbReference type="EMBL" id="EPE33268.1"/>
    </source>
</evidence>
<dbReference type="HOGENOM" id="CLU_1695644_0_0_1"/>
<protein>
    <submittedName>
        <fullName evidence="3">Uncharacterized protein</fullName>
    </submittedName>
</protein>
<organism evidence="3 4">
    <name type="scientific">Glarea lozoyensis (strain ATCC 20868 / MF5171)</name>
    <dbReference type="NCBI Taxonomy" id="1116229"/>
    <lineage>
        <taxon>Eukaryota</taxon>
        <taxon>Fungi</taxon>
        <taxon>Dikarya</taxon>
        <taxon>Ascomycota</taxon>
        <taxon>Pezizomycotina</taxon>
        <taxon>Leotiomycetes</taxon>
        <taxon>Helotiales</taxon>
        <taxon>Helotiaceae</taxon>
        <taxon>Glarea</taxon>
    </lineage>
</organism>
<keyword evidence="4" id="KW-1185">Reference proteome</keyword>
<dbReference type="EMBL" id="KE145358">
    <property type="protein sequence ID" value="EPE33268.1"/>
    <property type="molecule type" value="Genomic_DNA"/>
</dbReference>
<name>S3E4D0_GLAL2</name>
<dbReference type="OrthoDB" id="5380572at2759"/>
<accession>S3E4D0</accession>
<proteinExistence type="predicted"/>
<dbReference type="GeneID" id="19465334"/>
<feature type="coiled-coil region" evidence="1">
    <location>
        <begin position="98"/>
        <end position="132"/>
    </location>
</feature>
<gene>
    <name evidence="3" type="ORF">GLAREA_06280</name>
</gene>